<organism evidence="1 2">
    <name type="scientific">Robertmurraya siralis</name>
    <dbReference type="NCBI Taxonomy" id="77777"/>
    <lineage>
        <taxon>Bacteria</taxon>
        <taxon>Bacillati</taxon>
        <taxon>Bacillota</taxon>
        <taxon>Bacilli</taxon>
        <taxon>Bacillales</taxon>
        <taxon>Bacillaceae</taxon>
        <taxon>Robertmurraya</taxon>
    </lineage>
</organism>
<reference evidence="1" key="1">
    <citation type="submission" date="2021-03" db="EMBL/GenBank/DDBJ databases">
        <title>Antimicrobial resistance genes in bacteria isolated from Japanese honey, and their potential for conferring macrolide and lincosamide resistance in the American foulbrood pathogen Paenibacillus larvae.</title>
        <authorList>
            <person name="Okamoto M."/>
            <person name="Kumagai M."/>
            <person name="Kanamori H."/>
            <person name="Takamatsu D."/>
        </authorList>
    </citation>
    <scope>NUCLEOTIDE SEQUENCE</scope>
    <source>
        <strain evidence="1">J27TS8</strain>
    </source>
</reference>
<dbReference type="EMBL" id="BORC01000001">
    <property type="protein sequence ID" value="GIN61014.1"/>
    <property type="molecule type" value="Genomic_DNA"/>
</dbReference>
<keyword evidence="2" id="KW-1185">Reference proteome</keyword>
<evidence type="ECO:0008006" key="3">
    <source>
        <dbReference type="Google" id="ProtNLM"/>
    </source>
</evidence>
<evidence type="ECO:0000313" key="2">
    <source>
        <dbReference type="Proteomes" id="UP000682111"/>
    </source>
</evidence>
<dbReference type="AlphaFoldDB" id="A0A919WFU4"/>
<gene>
    <name evidence="1" type="ORF">J27TS8_10070</name>
</gene>
<name>A0A919WFU4_9BACI</name>
<dbReference type="Proteomes" id="UP000682111">
    <property type="component" value="Unassembled WGS sequence"/>
</dbReference>
<sequence length="47" mass="5732">MRKQFVSMQTLINRNKQEILTNKKEIARIERLIDDKHNQKLSTKTKY</sequence>
<evidence type="ECO:0000313" key="1">
    <source>
        <dbReference type="EMBL" id="GIN61014.1"/>
    </source>
</evidence>
<dbReference type="Pfam" id="PF13040">
    <property type="entry name" value="Fur_reg_FbpB"/>
    <property type="match status" value="1"/>
</dbReference>
<accession>A0A919WFU4</accession>
<dbReference type="OrthoDB" id="2918490at2"/>
<dbReference type="InterPro" id="IPR025004">
    <property type="entry name" value="SenN/SenS"/>
</dbReference>
<proteinExistence type="predicted"/>
<comment type="caution">
    <text evidence="1">The sequence shown here is derived from an EMBL/GenBank/DDBJ whole genome shotgun (WGS) entry which is preliminary data.</text>
</comment>
<protein>
    <recommendedName>
        <fullName evidence="3">FbpB family small basic protein</fullName>
    </recommendedName>
</protein>
<dbReference type="RefSeq" id="WP_137743090.1">
    <property type="nucleotide sequence ID" value="NZ_BORC01000001.1"/>
</dbReference>